<proteinExistence type="predicted"/>
<feature type="transmembrane region" description="Helical" evidence="1">
    <location>
        <begin position="7"/>
        <end position="29"/>
    </location>
</feature>
<protein>
    <submittedName>
        <fullName evidence="2">Uncharacterized protein</fullName>
    </submittedName>
</protein>
<dbReference type="InterPro" id="IPR018650">
    <property type="entry name" value="STSV1_Orf64"/>
</dbReference>
<dbReference type="Pfam" id="PF09852">
    <property type="entry name" value="DUF2079"/>
    <property type="match status" value="1"/>
</dbReference>
<reference evidence="2" key="1">
    <citation type="submission" date="2018-05" db="EMBL/GenBank/DDBJ databases">
        <authorList>
            <person name="Lanie J.A."/>
            <person name="Ng W.-L."/>
            <person name="Kazmierczak K.M."/>
            <person name="Andrzejewski T.M."/>
            <person name="Davidsen T.M."/>
            <person name="Wayne K.J."/>
            <person name="Tettelin H."/>
            <person name="Glass J.I."/>
            <person name="Rusch D."/>
            <person name="Podicherti R."/>
            <person name="Tsui H.-C.T."/>
            <person name="Winkler M.E."/>
        </authorList>
    </citation>
    <scope>NUCLEOTIDE SEQUENCE</scope>
</reference>
<feature type="non-terminal residue" evidence="2">
    <location>
        <position position="1"/>
    </location>
</feature>
<evidence type="ECO:0000313" key="2">
    <source>
        <dbReference type="EMBL" id="SVE28687.1"/>
    </source>
</evidence>
<evidence type="ECO:0000256" key="1">
    <source>
        <dbReference type="SAM" id="Phobius"/>
    </source>
</evidence>
<dbReference type="EMBL" id="UINC01206859">
    <property type="protein sequence ID" value="SVE28687.1"/>
    <property type="molecule type" value="Genomic_DNA"/>
</dbReference>
<keyword evidence="1" id="KW-0472">Membrane</keyword>
<sequence length="242" mass="28088">PERLKYLIYLFGALGFIPLLRPGILWITIPILAHSLLSSEPIHYGFTYHYTAGLIIPNIIAFSEGLPKAKKLWERVRLKKVWFDPILCSGLLICHILLSPSPIGRKFYSPNSWNYHYSTYLPSDRDRLIKAALKTHISSDPNKIVSVQNSINFHYLMERKVFRIFPDGAADKSKYYTQRLTFRQLIEFMRTGKTHRVHIENKFADYVVLDLKRPWFNGDQACEWVSGKCKGGTGFENSFMEL</sequence>
<feature type="transmembrane region" description="Helical" evidence="1">
    <location>
        <begin position="41"/>
        <end position="60"/>
    </location>
</feature>
<name>A0A383C8F9_9ZZZZ</name>
<accession>A0A383C8F9</accession>
<keyword evidence="1" id="KW-1133">Transmembrane helix</keyword>
<keyword evidence="1" id="KW-0812">Transmembrane</keyword>
<dbReference type="AlphaFoldDB" id="A0A383C8F9"/>
<feature type="non-terminal residue" evidence="2">
    <location>
        <position position="242"/>
    </location>
</feature>
<organism evidence="2">
    <name type="scientific">marine metagenome</name>
    <dbReference type="NCBI Taxonomy" id="408172"/>
    <lineage>
        <taxon>unclassified sequences</taxon>
        <taxon>metagenomes</taxon>
        <taxon>ecological metagenomes</taxon>
    </lineage>
</organism>
<gene>
    <name evidence="2" type="ORF">METZ01_LOCUS481541</name>
</gene>